<accession>A0A517QWJ1</accession>
<feature type="transmembrane region" description="Helical" evidence="1">
    <location>
        <begin position="163"/>
        <end position="182"/>
    </location>
</feature>
<keyword evidence="1" id="KW-1133">Transmembrane helix</keyword>
<evidence type="ECO:0000313" key="4">
    <source>
        <dbReference type="Proteomes" id="UP000317318"/>
    </source>
</evidence>
<dbReference type="InterPro" id="IPR035897">
    <property type="entry name" value="Toll_tir_struct_dom_sf"/>
</dbReference>
<dbReference type="SUPFAM" id="SSF52200">
    <property type="entry name" value="Toll/Interleukin receptor TIR domain"/>
    <property type="match status" value="1"/>
</dbReference>
<evidence type="ECO:0000256" key="1">
    <source>
        <dbReference type="SAM" id="Phobius"/>
    </source>
</evidence>
<dbReference type="OrthoDB" id="574237at2"/>
<dbReference type="RefSeq" id="WP_145362210.1">
    <property type="nucleotide sequence ID" value="NZ_CP036268.1"/>
</dbReference>
<dbReference type="KEGG" id="svp:Pan189_03120"/>
<evidence type="ECO:0000259" key="2">
    <source>
        <dbReference type="PROSITE" id="PS50104"/>
    </source>
</evidence>
<evidence type="ECO:0000313" key="3">
    <source>
        <dbReference type="EMBL" id="QDT35957.1"/>
    </source>
</evidence>
<proteinExistence type="predicted"/>
<keyword evidence="1" id="KW-0472">Membrane</keyword>
<dbReference type="Proteomes" id="UP000317318">
    <property type="component" value="Chromosome"/>
</dbReference>
<dbReference type="InterPro" id="IPR000157">
    <property type="entry name" value="TIR_dom"/>
</dbReference>
<organism evidence="3 4">
    <name type="scientific">Stratiformator vulcanicus</name>
    <dbReference type="NCBI Taxonomy" id="2527980"/>
    <lineage>
        <taxon>Bacteria</taxon>
        <taxon>Pseudomonadati</taxon>
        <taxon>Planctomycetota</taxon>
        <taxon>Planctomycetia</taxon>
        <taxon>Planctomycetales</taxon>
        <taxon>Planctomycetaceae</taxon>
        <taxon>Stratiformator</taxon>
    </lineage>
</organism>
<dbReference type="AlphaFoldDB" id="A0A517QWJ1"/>
<dbReference type="EMBL" id="CP036268">
    <property type="protein sequence ID" value="QDT35957.1"/>
    <property type="molecule type" value="Genomic_DNA"/>
</dbReference>
<name>A0A517QWJ1_9PLAN</name>
<keyword evidence="4" id="KW-1185">Reference proteome</keyword>
<protein>
    <recommendedName>
        <fullName evidence="2">TIR domain-containing protein</fullName>
    </recommendedName>
</protein>
<dbReference type="GO" id="GO:0007165">
    <property type="term" value="P:signal transduction"/>
    <property type="evidence" value="ECO:0007669"/>
    <property type="project" value="InterPro"/>
</dbReference>
<reference evidence="3 4" key="1">
    <citation type="submission" date="2019-02" db="EMBL/GenBank/DDBJ databases">
        <title>Deep-cultivation of Planctomycetes and their phenomic and genomic characterization uncovers novel biology.</title>
        <authorList>
            <person name="Wiegand S."/>
            <person name="Jogler M."/>
            <person name="Boedeker C."/>
            <person name="Pinto D."/>
            <person name="Vollmers J."/>
            <person name="Rivas-Marin E."/>
            <person name="Kohn T."/>
            <person name="Peeters S.H."/>
            <person name="Heuer A."/>
            <person name="Rast P."/>
            <person name="Oberbeckmann S."/>
            <person name="Bunk B."/>
            <person name="Jeske O."/>
            <person name="Meyerdierks A."/>
            <person name="Storesund J.E."/>
            <person name="Kallscheuer N."/>
            <person name="Luecker S."/>
            <person name="Lage O.M."/>
            <person name="Pohl T."/>
            <person name="Merkel B.J."/>
            <person name="Hornburger P."/>
            <person name="Mueller R.-W."/>
            <person name="Bruemmer F."/>
            <person name="Labrenz M."/>
            <person name="Spormann A.M."/>
            <person name="Op den Camp H."/>
            <person name="Overmann J."/>
            <person name="Amann R."/>
            <person name="Jetten M.S.M."/>
            <person name="Mascher T."/>
            <person name="Medema M.H."/>
            <person name="Devos D.P."/>
            <person name="Kaster A.-K."/>
            <person name="Ovreas L."/>
            <person name="Rohde M."/>
            <person name="Galperin M.Y."/>
            <person name="Jogler C."/>
        </authorList>
    </citation>
    <scope>NUCLEOTIDE SEQUENCE [LARGE SCALE GENOMIC DNA]</scope>
    <source>
        <strain evidence="3 4">Pan189</strain>
    </source>
</reference>
<dbReference type="PROSITE" id="PS50104">
    <property type="entry name" value="TIR"/>
    <property type="match status" value="1"/>
</dbReference>
<dbReference type="Pfam" id="PF13676">
    <property type="entry name" value="TIR_2"/>
    <property type="match status" value="1"/>
</dbReference>
<sequence>MSKIFVSYRRKDAASETGRIVNDLVQRFGKKAVFNDVFDIRGGQRFREVIGDQLNATKVFLAVIGSHWVDAVDDQGLRRLDNPEDYVHFEIEAALSQPGCIVIPVLVNHQQIPKKEELPEALAELVDRNAVKIRPDPDFTDDMESLCQLIAEHVPPKKLWPKFVAAASVFLALMVAAFFLGLGPQIPDTIVQAFDSSTGERVLRPFALRVDDRAESPPAVQHLLVDTKPQDISITSVECRGFKSTVDSSKTNVAESDDGFLIKIALDRATNSDDCLDDIDYFEAIKPNVGSVLGWPTDEQIADDISDNDVPAKDVELIVQNMTQQHLDVLLFWLPPSNNPQLQNPFAARWTQIKQSETKSSIEPGKHARFKLFRLDPGYFVFFASANGTEARKLYSTALYKEPFVVATITELTEHGLSLKFYKIMPPEFSKP</sequence>
<dbReference type="Gene3D" id="3.40.50.10140">
    <property type="entry name" value="Toll/interleukin-1 receptor homology (TIR) domain"/>
    <property type="match status" value="1"/>
</dbReference>
<feature type="domain" description="TIR" evidence="2">
    <location>
        <begin position="1"/>
        <end position="154"/>
    </location>
</feature>
<keyword evidence="1" id="KW-0812">Transmembrane</keyword>
<gene>
    <name evidence="3" type="ORF">Pan189_03120</name>
</gene>